<evidence type="ECO:0000259" key="1">
    <source>
        <dbReference type="PROSITE" id="PS51471"/>
    </source>
</evidence>
<dbReference type="SUPFAM" id="SSF51197">
    <property type="entry name" value="Clavaminate synthase-like"/>
    <property type="match status" value="1"/>
</dbReference>
<dbReference type="PANTHER" id="PTHR31212:SF4">
    <property type="entry name" value="ALPHA-KETOGLUTARATE-DEPENDENT DIOXYGENASE ALKB HOMOLOG 3"/>
    <property type="match status" value="1"/>
</dbReference>
<dbReference type="EMBL" id="CP056775">
    <property type="protein sequence ID" value="QRR00549.1"/>
    <property type="molecule type" value="Genomic_DNA"/>
</dbReference>
<keyword evidence="3" id="KW-1185">Reference proteome</keyword>
<accession>A0ABX7I3A8</accession>
<proteinExistence type="predicted"/>
<dbReference type="InterPro" id="IPR037151">
    <property type="entry name" value="AlkB-like_sf"/>
</dbReference>
<dbReference type="GO" id="GO:0051213">
    <property type="term" value="F:dioxygenase activity"/>
    <property type="evidence" value="ECO:0007669"/>
    <property type="project" value="UniProtKB-KW"/>
</dbReference>
<dbReference type="Pfam" id="PF13532">
    <property type="entry name" value="2OG-FeII_Oxy_2"/>
    <property type="match status" value="1"/>
</dbReference>
<dbReference type="Proteomes" id="UP000612680">
    <property type="component" value="Chromosome"/>
</dbReference>
<dbReference type="RefSeq" id="WP_204661720.1">
    <property type="nucleotide sequence ID" value="NZ_CP056775.1"/>
</dbReference>
<dbReference type="PANTHER" id="PTHR31212">
    <property type="entry name" value="ALPHA-KETOGLUTARATE-DEPENDENT DIOXYGENASE ALKB HOMOLOG 3"/>
    <property type="match status" value="1"/>
</dbReference>
<organism evidence="2 3">
    <name type="scientific">Dyadobacter sandarakinus</name>
    <dbReference type="NCBI Taxonomy" id="2747268"/>
    <lineage>
        <taxon>Bacteria</taxon>
        <taxon>Pseudomonadati</taxon>
        <taxon>Bacteroidota</taxon>
        <taxon>Cytophagia</taxon>
        <taxon>Cytophagales</taxon>
        <taxon>Spirosomataceae</taxon>
        <taxon>Dyadobacter</taxon>
    </lineage>
</organism>
<keyword evidence="2" id="KW-0223">Dioxygenase</keyword>
<feature type="domain" description="Fe2OG dioxygenase" evidence="1">
    <location>
        <begin position="103"/>
        <end position="201"/>
    </location>
</feature>
<sequence>MQQLHLFNPSESLRFPENLLEFYPDFLPGNESTVLLEHLAATVPWMQKRIMMYGKELLTPRLTAWYGDSGKSYAFSGSRFDPLPWTPELFALKEKIEARTSLTFNSVLLNYYRDGNDSVAWHGDNEKELGQNPNIASLSLGQARQFEFRSRDDHAARYALRLESGSLLIMKGDLQHKWEHRIPKSKSDSGRRINLTFRTIY</sequence>
<name>A0ABX7I3A8_9BACT</name>
<dbReference type="InterPro" id="IPR032854">
    <property type="entry name" value="ALKBH3"/>
</dbReference>
<reference evidence="2 3" key="1">
    <citation type="submission" date="2020-06" db="EMBL/GenBank/DDBJ databases">
        <title>Dyadobacter sandarakinus sp. nov., isolated from the soil of the Arctic Yellow River Station.</title>
        <authorList>
            <person name="Zhang Y."/>
            <person name="Peng F."/>
        </authorList>
    </citation>
    <scope>NUCLEOTIDE SEQUENCE [LARGE SCALE GENOMIC DNA]</scope>
    <source>
        <strain evidence="2 3">Q3-56</strain>
    </source>
</reference>
<gene>
    <name evidence="2" type="ORF">HWI92_06335</name>
</gene>
<evidence type="ECO:0000313" key="3">
    <source>
        <dbReference type="Proteomes" id="UP000612680"/>
    </source>
</evidence>
<keyword evidence="2" id="KW-0560">Oxidoreductase</keyword>
<dbReference type="InterPro" id="IPR005123">
    <property type="entry name" value="Oxoglu/Fe-dep_dioxygenase_dom"/>
</dbReference>
<dbReference type="InterPro" id="IPR027450">
    <property type="entry name" value="AlkB-like"/>
</dbReference>
<evidence type="ECO:0000313" key="2">
    <source>
        <dbReference type="EMBL" id="QRR00549.1"/>
    </source>
</evidence>
<dbReference type="PROSITE" id="PS51471">
    <property type="entry name" value="FE2OG_OXY"/>
    <property type="match status" value="1"/>
</dbReference>
<protein>
    <submittedName>
        <fullName evidence="2">Alpha-ketoglutarate-dependent dioxygenase AlkB</fullName>
    </submittedName>
</protein>
<dbReference type="Gene3D" id="2.60.120.590">
    <property type="entry name" value="Alpha-ketoglutarate-dependent dioxygenase AlkB-like"/>
    <property type="match status" value="1"/>
</dbReference>